<dbReference type="AlphaFoldDB" id="B4HI53"/>
<name>B4HI53_DROSE</name>
<feature type="compositionally biased region" description="Polar residues" evidence="1">
    <location>
        <begin position="570"/>
        <end position="583"/>
    </location>
</feature>
<feature type="region of interest" description="Disordered" evidence="1">
    <location>
        <begin position="676"/>
        <end position="807"/>
    </location>
</feature>
<organism evidence="3">
    <name type="scientific">Drosophila sechellia</name>
    <name type="common">Fruit fly</name>
    <dbReference type="NCBI Taxonomy" id="7238"/>
    <lineage>
        <taxon>Eukaryota</taxon>
        <taxon>Metazoa</taxon>
        <taxon>Ecdysozoa</taxon>
        <taxon>Arthropoda</taxon>
        <taxon>Hexapoda</taxon>
        <taxon>Insecta</taxon>
        <taxon>Pterygota</taxon>
        <taxon>Neoptera</taxon>
        <taxon>Endopterygota</taxon>
        <taxon>Diptera</taxon>
        <taxon>Brachycera</taxon>
        <taxon>Muscomorpha</taxon>
        <taxon>Ephydroidea</taxon>
        <taxon>Drosophilidae</taxon>
        <taxon>Drosophila</taxon>
        <taxon>Sophophora</taxon>
    </lineage>
</organism>
<evidence type="ECO:0000256" key="1">
    <source>
        <dbReference type="SAM" id="MobiDB-lite"/>
    </source>
</evidence>
<dbReference type="PhylomeDB" id="B4HI53"/>
<dbReference type="HOGENOM" id="CLU_318922_0_0_1"/>
<feature type="compositionally biased region" description="Low complexity" evidence="1">
    <location>
        <begin position="793"/>
        <end position="807"/>
    </location>
</feature>
<evidence type="ECO:0000313" key="3">
    <source>
        <dbReference type="Proteomes" id="UP000001292"/>
    </source>
</evidence>
<protein>
    <submittedName>
        <fullName evidence="2">GM24503</fullName>
    </submittedName>
</protein>
<feature type="compositionally biased region" description="Basic and acidic residues" evidence="1">
    <location>
        <begin position="589"/>
        <end position="601"/>
    </location>
</feature>
<feature type="compositionally biased region" description="Low complexity" evidence="1">
    <location>
        <begin position="764"/>
        <end position="774"/>
    </location>
</feature>
<dbReference type="STRING" id="7238.B4HI53"/>
<dbReference type="EMBL" id="CH480815">
    <property type="protein sequence ID" value="EDW41549.1"/>
    <property type="molecule type" value="Genomic_DNA"/>
</dbReference>
<dbReference type="Proteomes" id="UP000001292">
    <property type="component" value="Unassembled WGS sequence"/>
</dbReference>
<feature type="region of interest" description="Disordered" evidence="1">
    <location>
        <begin position="570"/>
        <end position="601"/>
    </location>
</feature>
<keyword evidence="3" id="KW-1185">Reference proteome</keyword>
<evidence type="ECO:0000313" key="2">
    <source>
        <dbReference type="EMBL" id="EDW41549.1"/>
    </source>
</evidence>
<feature type="region of interest" description="Disordered" evidence="1">
    <location>
        <begin position="511"/>
        <end position="534"/>
    </location>
</feature>
<proteinExistence type="predicted"/>
<reference evidence="2 3" key="1">
    <citation type="journal article" date="2007" name="Nature">
        <title>Evolution of genes and genomes on the Drosophila phylogeny.</title>
        <authorList>
            <consortium name="Drosophila 12 Genomes Consortium"/>
            <person name="Clark A.G."/>
            <person name="Eisen M.B."/>
            <person name="Smith D.R."/>
            <person name="Bergman C.M."/>
            <person name="Oliver B."/>
            <person name="Markow T.A."/>
            <person name="Kaufman T.C."/>
            <person name="Kellis M."/>
            <person name="Gelbart W."/>
            <person name="Iyer V.N."/>
            <person name="Pollard D.A."/>
            <person name="Sackton T.B."/>
            <person name="Larracuente A.M."/>
            <person name="Singh N.D."/>
            <person name="Abad J.P."/>
            <person name="Abt D.N."/>
            <person name="Adryan B."/>
            <person name="Aguade M."/>
            <person name="Akashi H."/>
            <person name="Anderson W.W."/>
            <person name="Aquadro C.F."/>
            <person name="Ardell D.H."/>
            <person name="Arguello R."/>
            <person name="Artieri C.G."/>
            <person name="Barbash D.A."/>
            <person name="Barker D."/>
            <person name="Barsanti P."/>
            <person name="Batterham P."/>
            <person name="Batzoglou S."/>
            <person name="Begun D."/>
            <person name="Bhutkar A."/>
            <person name="Blanco E."/>
            <person name="Bosak S.A."/>
            <person name="Bradley R.K."/>
            <person name="Brand A.D."/>
            <person name="Brent M.R."/>
            <person name="Brooks A.N."/>
            <person name="Brown R.H."/>
            <person name="Butlin R.K."/>
            <person name="Caggese C."/>
            <person name="Calvi B.R."/>
            <person name="Bernardo de Carvalho A."/>
            <person name="Caspi A."/>
            <person name="Castrezana S."/>
            <person name="Celniker S.E."/>
            <person name="Chang J.L."/>
            <person name="Chapple C."/>
            <person name="Chatterji S."/>
            <person name="Chinwalla A."/>
            <person name="Civetta A."/>
            <person name="Clifton S.W."/>
            <person name="Comeron J.M."/>
            <person name="Costello J.C."/>
            <person name="Coyne J.A."/>
            <person name="Daub J."/>
            <person name="David R.G."/>
            <person name="Delcher A.L."/>
            <person name="Delehaunty K."/>
            <person name="Do C.B."/>
            <person name="Ebling H."/>
            <person name="Edwards K."/>
            <person name="Eickbush T."/>
            <person name="Evans J.D."/>
            <person name="Filipski A."/>
            <person name="Findeiss S."/>
            <person name="Freyhult E."/>
            <person name="Fulton L."/>
            <person name="Fulton R."/>
            <person name="Garcia A.C."/>
            <person name="Gardiner A."/>
            <person name="Garfield D.A."/>
            <person name="Garvin B.E."/>
            <person name="Gibson G."/>
            <person name="Gilbert D."/>
            <person name="Gnerre S."/>
            <person name="Godfrey J."/>
            <person name="Good R."/>
            <person name="Gotea V."/>
            <person name="Gravely B."/>
            <person name="Greenberg A.J."/>
            <person name="Griffiths-Jones S."/>
            <person name="Gross S."/>
            <person name="Guigo R."/>
            <person name="Gustafson E.A."/>
            <person name="Haerty W."/>
            <person name="Hahn M.W."/>
            <person name="Halligan D.L."/>
            <person name="Halpern A.L."/>
            <person name="Halter G.M."/>
            <person name="Han M.V."/>
            <person name="Heger A."/>
            <person name="Hillier L."/>
            <person name="Hinrichs A.S."/>
            <person name="Holmes I."/>
            <person name="Hoskins R.A."/>
            <person name="Hubisz M.J."/>
            <person name="Hultmark D."/>
            <person name="Huntley M.A."/>
            <person name="Jaffe D.B."/>
            <person name="Jagadeeshan S."/>
            <person name="Jeck W.R."/>
            <person name="Johnson J."/>
            <person name="Jones C.D."/>
            <person name="Jordan W.C."/>
            <person name="Karpen G.H."/>
            <person name="Kataoka E."/>
            <person name="Keightley P.D."/>
            <person name="Kheradpour P."/>
            <person name="Kirkness E.F."/>
            <person name="Koerich L.B."/>
            <person name="Kristiansen K."/>
            <person name="Kudrna D."/>
            <person name="Kulathinal R.J."/>
            <person name="Kumar S."/>
            <person name="Kwok R."/>
            <person name="Lander E."/>
            <person name="Langley C.H."/>
            <person name="Lapoint R."/>
            <person name="Lazzaro B.P."/>
            <person name="Lee S.J."/>
            <person name="Levesque L."/>
            <person name="Li R."/>
            <person name="Lin C.F."/>
            <person name="Lin M.F."/>
            <person name="Lindblad-Toh K."/>
            <person name="Llopart A."/>
            <person name="Long M."/>
            <person name="Low L."/>
            <person name="Lozovsky E."/>
            <person name="Lu J."/>
            <person name="Luo M."/>
            <person name="Machado C.A."/>
            <person name="Makalowski W."/>
            <person name="Marzo M."/>
            <person name="Matsuda M."/>
            <person name="Matzkin L."/>
            <person name="McAllister B."/>
            <person name="McBride C.S."/>
            <person name="McKernan B."/>
            <person name="McKernan K."/>
            <person name="Mendez-Lago M."/>
            <person name="Minx P."/>
            <person name="Mollenhauer M.U."/>
            <person name="Montooth K."/>
            <person name="Mount S.M."/>
            <person name="Mu X."/>
            <person name="Myers E."/>
            <person name="Negre B."/>
            <person name="Newfeld S."/>
            <person name="Nielsen R."/>
            <person name="Noor M.A."/>
            <person name="O'Grady P."/>
            <person name="Pachter L."/>
            <person name="Papaceit M."/>
            <person name="Parisi M.J."/>
            <person name="Parisi M."/>
            <person name="Parts L."/>
            <person name="Pedersen J.S."/>
            <person name="Pesole G."/>
            <person name="Phillippy A.M."/>
            <person name="Ponting C.P."/>
            <person name="Pop M."/>
            <person name="Porcelli D."/>
            <person name="Powell J.R."/>
            <person name="Prohaska S."/>
            <person name="Pruitt K."/>
            <person name="Puig M."/>
            <person name="Quesneville H."/>
            <person name="Ram K.R."/>
            <person name="Rand D."/>
            <person name="Rasmussen M.D."/>
            <person name="Reed L.K."/>
            <person name="Reenan R."/>
            <person name="Reily A."/>
            <person name="Remington K.A."/>
            <person name="Rieger T.T."/>
            <person name="Ritchie M.G."/>
            <person name="Robin C."/>
            <person name="Rogers Y.H."/>
            <person name="Rohde C."/>
            <person name="Rozas J."/>
            <person name="Rubenfield M.J."/>
            <person name="Ruiz A."/>
            <person name="Russo S."/>
            <person name="Salzberg S.L."/>
            <person name="Sanchez-Gracia A."/>
            <person name="Saranga D.J."/>
            <person name="Sato H."/>
            <person name="Schaeffer S.W."/>
            <person name="Schatz M.C."/>
            <person name="Schlenke T."/>
            <person name="Schwartz R."/>
            <person name="Segarra C."/>
            <person name="Singh R.S."/>
            <person name="Sirot L."/>
            <person name="Sirota M."/>
            <person name="Sisneros N.B."/>
            <person name="Smith C.D."/>
            <person name="Smith T.F."/>
            <person name="Spieth J."/>
            <person name="Stage D.E."/>
            <person name="Stark A."/>
            <person name="Stephan W."/>
            <person name="Strausberg R.L."/>
            <person name="Strempel S."/>
            <person name="Sturgill D."/>
            <person name="Sutton G."/>
            <person name="Sutton G.G."/>
            <person name="Tao W."/>
            <person name="Teichmann S."/>
            <person name="Tobari Y.N."/>
            <person name="Tomimura Y."/>
            <person name="Tsolas J.M."/>
            <person name="Valente V.L."/>
            <person name="Venter E."/>
            <person name="Venter J.C."/>
            <person name="Vicario S."/>
            <person name="Vieira F.G."/>
            <person name="Vilella A.J."/>
            <person name="Villasante A."/>
            <person name="Walenz B."/>
            <person name="Wang J."/>
            <person name="Wasserman M."/>
            <person name="Watts T."/>
            <person name="Wilson D."/>
            <person name="Wilson R.K."/>
            <person name="Wing R.A."/>
            <person name="Wolfner M.F."/>
            <person name="Wong A."/>
            <person name="Wong G.K."/>
            <person name="Wu C.I."/>
            <person name="Wu G."/>
            <person name="Yamamoto D."/>
            <person name="Yang H.P."/>
            <person name="Yang S.P."/>
            <person name="Yorke J.A."/>
            <person name="Yoshida K."/>
            <person name="Zdobnov E."/>
            <person name="Zhang P."/>
            <person name="Zhang Y."/>
            <person name="Zimin A.V."/>
            <person name="Baldwin J."/>
            <person name="Abdouelleil A."/>
            <person name="Abdulkadir J."/>
            <person name="Abebe A."/>
            <person name="Abera B."/>
            <person name="Abreu J."/>
            <person name="Acer S.C."/>
            <person name="Aftuck L."/>
            <person name="Alexander A."/>
            <person name="An P."/>
            <person name="Anderson E."/>
            <person name="Anderson S."/>
            <person name="Arachi H."/>
            <person name="Azer M."/>
            <person name="Bachantsang P."/>
            <person name="Barry A."/>
            <person name="Bayul T."/>
            <person name="Berlin A."/>
            <person name="Bessette D."/>
            <person name="Bloom T."/>
            <person name="Blye J."/>
            <person name="Boguslavskiy L."/>
            <person name="Bonnet C."/>
            <person name="Boukhgalter B."/>
            <person name="Bourzgui I."/>
            <person name="Brown A."/>
            <person name="Cahill P."/>
            <person name="Channer S."/>
            <person name="Cheshatsang Y."/>
            <person name="Chuda L."/>
            <person name="Citroen M."/>
            <person name="Collymore A."/>
            <person name="Cooke P."/>
            <person name="Costello M."/>
            <person name="D'Aco K."/>
            <person name="Daza R."/>
            <person name="De Haan G."/>
            <person name="DeGray S."/>
            <person name="DeMaso C."/>
            <person name="Dhargay N."/>
            <person name="Dooley K."/>
            <person name="Dooley E."/>
            <person name="Doricent M."/>
            <person name="Dorje P."/>
            <person name="Dorjee K."/>
            <person name="Dupes A."/>
            <person name="Elong R."/>
            <person name="Falk J."/>
            <person name="Farina A."/>
            <person name="Faro S."/>
            <person name="Ferguson D."/>
            <person name="Fisher S."/>
            <person name="Foley C.D."/>
            <person name="Franke A."/>
            <person name="Friedrich D."/>
            <person name="Gadbois L."/>
            <person name="Gearin G."/>
            <person name="Gearin C.R."/>
            <person name="Giannoukos G."/>
            <person name="Goode T."/>
            <person name="Graham J."/>
            <person name="Grandbois E."/>
            <person name="Grewal S."/>
            <person name="Gyaltsen K."/>
            <person name="Hafez N."/>
            <person name="Hagos B."/>
            <person name="Hall J."/>
            <person name="Henson C."/>
            <person name="Hollinger A."/>
            <person name="Honan T."/>
            <person name="Huard M.D."/>
            <person name="Hughes L."/>
            <person name="Hurhula B."/>
            <person name="Husby M.E."/>
            <person name="Kamat A."/>
            <person name="Kanga B."/>
            <person name="Kashin S."/>
            <person name="Khazanovich D."/>
            <person name="Kisner P."/>
            <person name="Lance K."/>
            <person name="Lara M."/>
            <person name="Lee W."/>
            <person name="Lennon N."/>
            <person name="Letendre F."/>
            <person name="LeVine R."/>
            <person name="Lipovsky A."/>
            <person name="Liu X."/>
            <person name="Liu J."/>
            <person name="Liu S."/>
            <person name="Lokyitsang T."/>
            <person name="Lokyitsang Y."/>
            <person name="Lubonja R."/>
            <person name="Lui A."/>
            <person name="MacDonald P."/>
            <person name="Magnisalis V."/>
            <person name="Maru K."/>
            <person name="Matthews C."/>
            <person name="McCusker W."/>
            <person name="McDonough S."/>
            <person name="Mehta T."/>
            <person name="Meldrim J."/>
            <person name="Meneus L."/>
            <person name="Mihai O."/>
            <person name="Mihalev A."/>
            <person name="Mihova T."/>
            <person name="Mittelman R."/>
            <person name="Mlenga V."/>
            <person name="Montmayeur A."/>
            <person name="Mulrain L."/>
            <person name="Navidi A."/>
            <person name="Naylor J."/>
            <person name="Negash T."/>
            <person name="Nguyen T."/>
            <person name="Nguyen N."/>
            <person name="Nicol R."/>
            <person name="Norbu C."/>
            <person name="Norbu N."/>
            <person name="Novod N."/>
            <person name="O'Neill B."/>
            <person name="Osman S."/>
            <person name="Markiewicz E."/>
            <person name="Oyono O.L."/>
            <person name="Patti C."/>
            <person name="Phunkhang P."/>
            <person name="Pierre F."/>
            <person name="Priest M."/>
            <person name="Raghuraman S."/>
            <person name="Rege F."/>
            <person name="Reyes R."/>
            <person name="Rise C."/>
            <person name="Rogov P."/>
            <person name="Ross K."/>
            <person name="Ryan E."/>
            <person name="Settipalli S."/>
            <person name="Shea T."/>
            <person name="Sherpa N."/>
            <person name="Shi L."/>
            <person name="Shih D."/>
            <person name="Sparrow T."/>
            <person name="Spaulding J."/>
            <person name="Stalker J."/>
            <person name="Stange-Thomann N."/>
            <person name="Stavropoulos S."/>
            <person name="Stone C."/>
            <person name="Strader C."/>
            <person name="Tesfaye S."/>
            <person name="Thomson T."/>
            <person name="Thoulutsang Y."/>
            <person name="Thoulutsang D."/>
            <person name="Topham K."/>
            <person name="Topping I."/>
            <person name="Tsamla T."/>
            <person name="Vassiliev H."/>
            <person name="Vo A."/>
            <person name="Wangchuk T."/>
            <person name="Wangdi T."/>
            <person name="Weiand M."/>
            <person name="Wilkinson J."/>
            <person name="Wilson A."/>
            <person name="Yadav S."/>
            <person name="Young G."/>
            <person name="Yu Q."/>
            <person name="Zembek L."/>
            <person name="Zhong D."/>
            <person name="Zimmer A."/>
            <person name="Zwirko Z."/>
            <person name="Jaffe D.B."/>
            <person name="Alvarez P."/>
            <person name="Brockman W."/>
            <person name="Butler J."/>
            <person name="Chin C."/>
            <person name="Gnerre S."/>
            <person name="Grabherr M."/>
            <person name="Kleber M."/>
            <person name="Mauceli E."/>
            <person name="MacCallum I."/>
        </authorList>
    </citation>
    <scope>NUCLEOTIDE SEQUENCE [LARGE SCALE GENOMIC DNA]</scope>
    <source>
        <strain evidence="3">Rob3c / Tucson 14021-0248.25</strain>
    </source>
</reference>
<dbReference type="OMA" id="QRIYIKN"/>
<accession>B4HI53</accession>
<sequence>MEKKPSECPSYLLKRQERVSVEGPQRIYIKNTQVTKVRELFRRPLARVSGSTSIKPKAPSSFSSVKIQETLQKVEVLNVRIGHELNRLERFRNHFLEVKEAMNQTPSLEKVEVRNLTWSQSLKANQAKESPLSVNRSPASGSQLNVKWAKCRTIGIAVTNKSPNADKKRARGGYCCNCDYCTQGIQSVCQNQYGTTPCCNCLGNCSGNCDMAYHQHFCAYGDLNGGTPSPHQGTQFGISYIMYPRPTCGRLVTDLNTEVFCRHWSPRIERAVAPKGRKDCGTQVKCQEKRNRSRSGKYLNNKKLECNVKREATSPVHNKFRKPEKAIKIERKKEHESTKDHGKKKCKPIDSRFSSSKGIPCKALPSNVCSDELKDEIDSQSYQEYFNLYNQQNCKPPDPNPTYTRMAGKEDTRLPKLEDNSFSDRITDHFTENSYSFEGDTEHDCLRCKERTAHYQLDDIGSGTSIPDGVPYRCCDEKVSYTNGYGYAEEMGYISPDAILRVKSHIDRSFQRSGEATNANRTHAQQSKSLMSKGNNYKAVKWEHSEKRVQPDAKCGDRRIGAYPFQRSVTVQSRGPTSYTSTPPQHPSAMHETKDTQTECSCRERPTQTEWHIGMDKGCQVCREHQQFRDQLNPASAASSHSRKFPYNSMATMESEIAKAVMKSTYFDKEHCIPARSKHETSSNSRKRSDYGHVHEKGHSVVVDCREGSPRTQGEIQHITYKQPVPQQVQTHPYSPRTPPLSYSQHKSYKKEYITQTPPQAGASSRSHSPYRNSSVEDLSLSSHKSSRKVLANSRSSSPYRNNPAEDLSLSAQSQCSQCQKNSESTYIQNMPGNIDCFRTDDDSFQMERQHCTNDIPSRCVETPTECVYCEGDHPEQSCKQHSPRSCMSSPRQLSVLETVCEKRTRTVTFEDENGGLTQEEDVKESCRSRIDWERALKYHTSDHGDETDYTGASSTCRSSSSAEQTCNESTCDDDFASCDESHPQTNHMRIPSFNGCPCMYQTYMNLATMCQNECGGFIQ</sequence>
<gene>
    <name evidence="2" type="primary">Dsec\GM24503</name>
    <name evidence="2" type="ORF">Dsec_GM24503</name>
</gene>
<feature type="region of interest" description="Disordered" evidence="1">
    <location>
        <begin position="942"/>
        <end position="961"/>
    </location>
</feature>
<feature type="compositionally biased region" description="Basic and acidic residues" evidence="1">
    <location>
        <begin position="676"/>
        <end position="709"/>
    </location>
</feature>
<feature type="compositionally biased region" description="Polar residues" evidence="1">
    <location>
        <begin position="754"/>
        <end position="763"/>
    </location>
</feature>